<keyword evidence="3" id="KW-1185">Reference proteome</keyword>
<evidence type="ECO:0000256" key="1">
    <source>
        <dbReference type="SAM" id="MobiDB-lite"/>
    </source>
</evidence>
<feature type="compositionally biased region" description="Polar residues" evidence="1">
    <location>
        <begin position="68"/>
        <end position="86"/>
    </location>
</feature>
<comment type="caution">
    <text evidence="2">The sequence shown here is derived from an EMBL/GenBank/DDBJ whole genome shotgun (WGS) entry which is preliminary data.</text>
</comment>
<dbReference type="EMBL" id="JASSZA010000008">
    <property type="protein sequence ID" value="KAK2103770.1"/>
    <property type="molecule type" value="Genomic_DNA"/>
</dbReference>
<protein>
    <submittedName>
        <fullName evidence="2">Uncharacterized protein</fullName>
    </submittedName>
</protein>
<name>A0ABQ9V409_SAGOE</name>
<gene>
    <name evidence="2" type="ORF">P7K49_017626</name>
</gene>
<reference evidence="2 3" key="1">
    <citation type="submission" date="2023-05" db="EMBL/GenBank/DDBJ databases">
        <title>B98-5 Cell Line De Novo Hybrid Assembly: An Optical Mapping Approach.</title>
        <authorList>
            <person name="Kananen K."/>
            <person name="Auerbach J.A."/>
            <person name="Kautto E."/>
            <person name="Blachly J.S."/>
        </authorList>
    </citation>
    <scope>NUCLEOTIDE SEQUENCE [LARGE SCALE GENOMIC DNA]</scope>
    <source>
        <strain evidence="2">B95-8</strain>
        <tissue evidence="2">Cell line</tissue>
    </source>
</reference>
<accession>A0ABQ9V409</accession>
<feature type="region of interest" description="Disordered" evidence="1">
    <location>
        <begin position="45"/>
        <end position="87"/>
    </location>
</feature>
<proteinExistence type="predicted"/>
<organism evidence="2 3">
    <name type="scientific">Saguinus oedipus</name>
    <name type="common">Cotton-top tamarin</name>
    <name type="synonym">Oedipomidas oedipus</name>
    <dbReference type="NCBI Taxonomy" id="9490"/>
    <lineage>
        <taxon>Eukaryota</taxon>
        <taxon>Metazoa</taxon>
        <taxon>Chordata</taxon>
        <taxon>Craniata</taxon>
        <taxon>Vertebrata</taxon>
        <taxon>Euteleostomi</taxon>
        <taxon>Mammalia</taxon>
        <taxon>Eutheria</taxon>
        <taxon>Euarchontoglires</taxon>
        <taxon>Primates</taxon>
        <taxon>Haplorrhini</taxon>
        <taxon>Platyrrhini</taxon>
        <taxon>Cebidae</taxon>
        <taxon>Callitrichinae</taxon>
        <taxon>Saguinus</taxon>
    </lineage>
</organism>
<evidence type="ECO:0000313" key="3">
    <source>
        <dbReference type="Proteomes" id="UP001266305"/>
    </source>
</evidence>
<evidence type="ECO:0000313" key="2">
    <source>
        <dbReference type="EMBL" id="KAK2103770.1"/>
    </source>
</evidence>
<feature type="region of interest" description="Disordered" evidence="1">
    <location>
        <begin position="136"/>
        <end position="177"/>
    </location>
</feature>
<dbReference type="Proteomes" id="UP001266305">
    <property type="component" value="Unassembled WGS sequence"/>
</dbReference>
<sequence length="177" mass="19022">MFLLPKLRDPDSGIHTRLALHRLHFRSTSQPEKFVCESSRALEEPLTPGLLQPATPKPRKVPLDGPSPDQQTALTRGSEPYQQQAPATHLRWVHPATALAVAATPINLKLTAHFATAAQAAAYRGVVRLARLTPGLKAGLTTPTPDPRTPEEERAGRVGSEVPTLPGGALRSPHLGL</sequence>